<dbReference type="AlphaFoldDB" id="A0A9D5CLH8"/>
<comment type="caution">
    <text evidence="1">The sequence shown here is derived from an EMBL/GenBank/DDBJ whole genome shotgun (WGS) entry which is preliminary data.</text>
</comment>
<name>A0A9D5CLH8_9LILI</name>
<protein>
    <submittedName>
        <fullName evidence="1">Uncharacterized protein</fullName>
    </submittedName>
</protein>
<organism evidence="1 2">
    <name type="scientific">Dioscorea zingiberensis</name>
    <dbReference type="NCBI Taxonomy" id="325984"/>
    <lineage>
        <taxon>Eukaryota</taxon>
        <taxon>Viridiplantae</taxon>
        <taxon>Streptophyta</taxon>
        <taxon>Embryophyta</taxon>
        <taxon>Tracheophyta</taxon>
        <taxon>Spermatophyta</taxon>
        <taxon>Magnoliopsida</taxon>
        <taxon>Liliopsida</taxon>
        <taxon>Dioscoreales</taxon>
        <taxon>Dioscoreaceae</taxon>
        <taxon>Dioscorea</taxon>
    </lineage>
</organism>
<dbReference type="PANTHER" id="PTHR36795:SF2">
    <property type="entry name" value="OS01G0938400 PROTEIN"/>
    <property type="match status" value="1"/>
</dbReference>
<evidence type="ECO:0000313" key="1">
    <source>
        <dbReference type="EMBL" id="KAJ0975643.1"/>
    </source>
</evidence>
<accession>A0A9D5CLH8</accession>
<keyword evidence="2" id="KW-1185">Reference proteome</keyword>
<dbReference type="EMBL" id="JAGGNH010000004">
    <property type="protein sequence ID" value="KAJ0975643.1"/>
    <property type="molecule type" value="Genomic_DNA"/>
</dbReference>
<dbReference type="Proteomes" id="UP001085076">
    <property type="component" value="Miscellaneous, Linkage group lg04"/>
</dbReference>
<reference evidence="1" key="2">
    <citation type="journal article" date="2022" name="Hortic Res">
        <title>The genome of Dioscorea zingiberensis sheds light on the biosynthesis, origin and evolution of the medicinally important diosgenin saponins.</title>
        <authorList>
            <person name="Li Y."/>
            <person name="Tan C."/>
            <person name="Li Z."/>
            <person name="Guo J."/>
            <person name="Li S."/>
            <person name="Chen X."/>
            <person name="Wang C."/>
            <person name="Dai X."/>
            <person name="Yang H."/>
            <person name="Song W."/>
            <person name="Hou L."/>
            <person name="Xu J."/>
            <person name="Tong Z."/>
            <person name="Xu A."/>
            <person name="Yuan X."/>
            <person name="Wang W."/>
            <person name="Yang Q."/>
            <person name="Chen L."/>
            <person name="Sun Z."/>
            <person name="Wang K."/>
            <person name="Pan B."/>
            <person name="Chen J."/>
            <person name="Bao Y."/>
            <person name="Liu F."/>
            <person name="Qi X."/>
            <person name="Gang D.R."/>
            <person name="Wen J."/>
            <person name="Li J."/>
        </authorList>
    </citation>
    <scope>NUCLEOTIDE SEQUENCE</scope>
    <source>
        <strain evidence="1">Dzin_1.0</strain>
    </source>
</reference>
<dbReference type="OrthoDB" id="787063at2759"/>
<sequence>MPSTSLSYQKLKKISSNSEEEVVARRRRWLKPRRRWRRPRVRVAGLRRILRKKANVVRAAVKKVVRRLKEGRPCIGELFAGNYMFMQVSPSPTTLACLEKSFFAAHHHAIIPPPSSKSLKP</sequence>
<dbReference type="PANTHER" id="PTHR36795">
    <property type="entry name" value="OS01G0938400 PROTEIN"/>
    <property type="match status" value="1"/>
</dbReference>
<reference evidence="1" key="1">
    <citation type="submission" date="2021-03" db="EMBL/GenBank/DDBJ databases">
        <authorList>
            <person name="Li Z."/>
            <person name="Yang C."/>
        </authorList>
    </citation>
    <scope>NUCLEOTIDE SEQUENCE</scope>
    <source>
        <strain evidence="1">Dzin_1.0</strain>
        <tissue evidence="1">Leaf</tissue>
    </source>
</reference>
<evidence type="ECO:0000313" key="2">
    <source>
        <dbReference type="Proteomes" id="UP001085076"/>
    </source>
</evidence>
<gene>
    <name evidence="1" type="ORF">J5N97_017608</name>
</gene>
<proteinExistence type="predicted"/>